<comment type="caution">
    <text evidence="9">The sequence shown here is derived from an EMBL/GenBank/DDBJ whole genome shotgun (WGS) entry which is preliminary data.</text>
</comment>
<keyword evidence="1 5" id="KW-0245">EGF-like domain</keyword>
<dbReference type="Gene3D" id="2.60.40.2080">
    <property type="match status" value="1"/>
</dbReference>
<dbReference type="SUPFAM" id="SSF57196">
    <property type="entry name" value="EGF/Laminin"/>
    <property type="match status" value="1"/>
</dbReference>
<name>A0A2B4R334_STYPI</name>
<dbReference type="PROSITE" id="PS51886">
    <property type="entry name" value="TLDC"/>
    <property type="match status" value="1"/>
</dbReference>
<dbReference type="FunFam" id="2.10.25.10:FF:000038">
    <property type="entry name" value="Fibrillin 2"/>
    <property type="match status" value="1"/>
</dbReference>
<dbReference type="InterPro" id="IPR024731">
    <property type="entry name" value="NELL2-like_EGF"/>
</dbReference>
<comment type="caution">
    <text evidence="5">Lacks conserved residue(s) required for the propagation of feature annotation.</text>
</comment>
<dbReference type="PROSITE" id="PS50041">
    <property type="entry name" value="C_TYPE_LECTIN_2"/>
    <property type="match status" value="1"/>
</dbReference>
<dbReference type="Pfam" id="PF00059">
    <property type="entry name" value="Lectin_C"/>
    <property type="match status" value="1"/>
</dbReference>
<dbReference type="SMART" id="SM00584">
    <property type="entry name" value="TLDc"/>
    <property type="match status" value="1"/>
</dbReference>
<dbReference type="InterPro" id="IPR001881">
    <property type="entry name" value="EGF-like_Ca-bd_dom"/>
</dbReference>
<dbReference type="InterPro" id="IPR016186">
    <property type="entry name" value="C-type_lectin-like/link_sf"/>
</dbReference>
<gene>
    <name evidence="9" type="primary">ACAN</name>
    <name evidence="9" type="ORF">AWC38_SpisGene24070</name>
</gene>
<dbReference type="PROSITE" id="PS50026">
    <property type="entry name" value="EGF_3"/>
    <property type="match status" value="1"/>
</dbReference>
<dbReference type="InterPro" id="IPR037221">
    <property type="entry name" value="H-type_lectin_dom_sf"/>
</dbReference>
<evidence type="ECO:0000256" key="2">
    <source>
        <dbReference type="ARBA" id="ARBA00022729"/>
    </source>
</evidence>
<feature type="domain" description="C-type lectin" evidence="7">
    <location>
        <begin position="224"/>
        <end position="338"/>
    </location>
</feature>
<dbReference type="SUPFAM" id="SSF56436">
    <property type="entry name" value="C-type lectin-like"/>
    <property type="match status" value="1"/>
</dbReference>
<dbReference type="PROSITE" id="PS01187">
    <property type="entry name" value="EGF_CA"/>
    <property type="match status" value="1"/>
</dbReference>
<reference evidence="10" key="1">
    <citation type="journal article" date="2017" name="bioRxiv">
        <title>Comparative analysis of the genomes of Stylophora pistillata and Acropora digitifera provides evidence for extensive differences between species of corals.</title>
        <authorList>
            <person name="Voolstra C.R."/>
            <person name="Li Y."/>
            <person name="Liew Y.J."/>
            <person name="Baumgarten S."/>
            <person name="Zoccola D."/>
            <person name="Flot J.-F."/>
            <person name="Tambutte S."/>
            <person name="Allemand D."/>
            <person name="Aranda M."/>
        </authorList>
    </citation>
    <scope>NUCLEOTIDE SEQUENCE [LARGE SCALE GENOMIC DNA]</scope>
</reference>
<dbReference type="CDD" id="cd00054">
    <property type="entry name" value="EGF_CA"/>
    <property type="match status" value="1"/>
</dbReference>
<organism evidence="9 10">
    <name type="scientific">Stylophora pistillata</name>
    <name type="common">Smooth cauliflower coral</name>
    <dbReference type="NCBI Taxonomy" id="50429"/>
    <lineage>
        <taxon>Eukaryota</taxon>
        <taxon>Metazoa</taxon>
        <taxon>Cnidaria</taxon>
        <taxon>Anthozoa</taxon>
        <taxon>Hexacorallia</taxon>
        <taxon>Scleractinia</taxon>
        <taxon>Astrocoeniina</taxon>
        <taxon>Pocilloporidae</taxon>
        <taxon>Stylophora</taxon>
    </lineage>
</organism>
<dbReference type="InterPro" id="IPR000152">
    <property type="entry name" value="EGF-type_Asp/Asn_hydroxyl_site"/>
</dbReference>
<protein>
    <submittedName>
        <fullName evidence="9">Aggrecan core protein</fullName>
    </submittedName>
</protein>
<feature type="domain" description="TLDc" evidence="8">
    <location>
        <begin position="391"/>
        <end position="574"/>
    </location>
</feature>
<dbReference type="InterPro" id="IPR018097">
    <property type="entry name" value="EGF_Ca-bd_CS"/>
</dbReference>
<dbReference type="PROSITE" id="PS00615">
    <property type="entry name" value="C_TYPE_LECTIN_1"/>
    <property type="match status" value="1"/>
</dbReference>
<dbReference type="Proteomes" id="UP000225706">
    <property type="component" value="Unassembled WGS sequence"/>
</dbReference>
<dbReference type="PROSITE" id="PS00010">
    <property type="entry name" value="ASX_HYDROXYL"/>
    <property type="match status" value="1"/>
</dbReference>
<accession>A0A2B4R334</accession>
<sequence length="575" mass="65096">MEDICNPCQLSSLRDKFKALPVVLVTSDHQRSGKDHDAALIWAEDVSKDSFKACLRELQNFDGIHQDIYVTWMAFAKLHKPLFTEYGSVNFPNTNAPRDEDNNAYCETWMAFAKLHKPLFTEYGSVNFPNTNAPRDEDNNAYCEFVHFTRNYNVTPSVQISANHSTTASGNLAPVHNGISTWIENINASGFRVCVKELYVTRYDPVSVSYAVLTDICPPGWSYFNGFCYYTSDTCTNWTTAVKECRQENSVLADVNNNEENVYIQHRHNGDKSWLGFNDRSTEGDFTWVDRGHANFTAWAKNQPNNLREEDCAHALGVKHDYEWNDVQCSDCYRFTCKKDLDECENELNYCHKQATCTNERGSYKCKCNAGYLGDGFQCSSLFSAGLNHSTILANDNNYLRTLSNWLKPVVQSQSSYWKRCWRASIDGWASTTFHSLCDGQGPTVTIVRVRKYIFGGYTNLSWTSSCEYQDSPSTFLFSLVNKPGWGPVKLTHQGRYGQYRDSVLGCSHSGPTFGGAHDLFIASYASSNTYSYSDLGFTYSPPSGHSYGTSFAQSFLAGSYKFRPDDIEVFYETT</sequence>
<dbReference type="AlphaFoldDB" id="A0A2B4R334"/>
<evidence type="ECO:0000256" key="4">
    <source>
        <dbReference type="ARBA" id="ARBA00023157"/>
    </source>
</evidence>
<dbReference type="SMART" id="SM00179">
    <property type="entry name" value="EGF_CA"/>
    <property type="match status" value="1"/>
</dbReference>
<proteinExistence type="predicted"/>
<dbReference type="Pfam" id="PF07534">
    <property type="entry name" value="TLD"/>
    <property type="match status" value="1"/>
</dbReference>
<feature type="domain" description="EGF-like" evidence="6">
    <location>
        <begin position="340"/>
        <end position="378"/>
    </location>
</feature>
<dbReference type="SMART" id="SM00181">
    <property type="entry name" value="EGF"/>
    <property type="match status" value="1"/>
</dbReference>
<dbReference type="InterPro" id="IPR001304">
    <property type="entry name" value="C-type_lectin-like"/>
</dbReference>
<dbReference type="InterPro" id="IPR016187">
    <property type="entry name" value="CTDL_fold"/>
</dbReference>
<evidence type="ECO:0000256" key="5">
    <source>
        <dbReference type="PROSITE-ProRule" id="PRU00076"/>
    </source>
</evidence>
<dbReference type="Gene3D" id="3.10.100.10">
    <property type="entry name" value="Mannose-Binding Protein A, subunit A"/>
    <property type="match status" value="1"/>
</dbReference>
<dbReference type="EMBL" id="LSMT01001640">
    <property type="protein sequence ID" value="PFX12031.1"/>
    <property type="molecule type" value="Genomic_DNA"/>
</dbReference>
<evidence type="ECO:0000256" key="3">
    <source>
        <dbReference type="ARBA" id="ARBA00022737"/>
    </source>
</evidence>
<dbReference type="PANTHER" id="PTHR22803">
    <property type="entry name" value="MANNOSE, PHOSPHOLIPASE, LECTIN RECEPTOR RELATED"/>
    <property type="match status" value="1"/>
</dbReference>
<evidence type="ECO:0000256" key="1">
    <source>
        <dbReference type="ARBA" id="ARBA00022536"/>
    </source>
</evidence>
<evidence type="ECO:0000313" key="9">
    <source>
        <dbReference type="EMBL" id="PFX12031.1"/>
    </source>
</evidence>
<evidence type="ECO:0000259" key="8">
    <source>
        <dbReference type="PROSITE" id="PS51886"/>
    </source>
</evidence>
<evidence type="ECO:0000259" key="6">
    <source>
        <dbReference type="PROSITE" id="PS50026"/>
    </source>
</evidence>
<dbReference type="GO" id="GO:0005509">
    <property type="term" value="F:calcium ion binding"/>
    <property type="evidence" value="ECO:0007669"/>
    <property type="project" value="InterPro"/>
</dbReference>
<keyword evidence="4" id="KW-1015">Disulfide bond</keyword>
<dbReference type="InterPro" id="IPR050111">
    <property type="entry name" value="C-type_lectin/snaclec_domain"/>
</dbReference>
<evidence type="ECO:0000259" key="7">
    <source>
        <dbReference type="PROSITE" id="PS50041"/>
    </source>
</evidence>
<keyword evidence="10" id="KW-1185">Reference proteome</keyword>
<dbReference type="Gene3D" id="2.10.25.10">
    <property type="entry name" value="Laminin"/>
    <property type="match status" value="1"/>
</dbReference>
<dbReference type="InterPro" id="IPR006571">
    <property type="entry name" value="TLDc_dom"/>
</dbReference>
<dbReference type="Pfam" id="PF12947">
    <property type="entry name" value="EGF_3"/>
    <property type="match status" value="1"/>
</dbReference>
<dbReference type="OrthoDB" id="5948045at2759"/>
<dbReference type="InterPro" id="IPR000742">
    <property type="entry name" value="EGF"/>
</dbReference>
<keyword evidence="2" id="KW-0732">Signal</keyword>
<dbReference type="InterPro" id="IPR018378">
    <property type="entry name" value="C-type_lectin_CS"/>
</dbReference>
<dbReference type="SMART" id="SM00034">
    <property type="entry name" value="CLECT"/>
    <property type="match status" value="1"/>
</dbReference>
<evidence type="ECO:0000313" key="10">
    <source>
        <dbReference type="Proteomes" id="UP000225706"/>
    </source>
</evidence>
<keyword evidence="3" id="KW-0677">Repeat</keyword>